<feature type="non-terminal residue" evidence="1">
    <location>
        <position position="1"/>
    </location>
</feature>
<dbReference type="Proteomes" id="UP000007174">
    <property type="component" value="Unassembled WGS sequence"/>
</dbReference>
<dbReference type="AlphaFoldDB" id="H1VC47"/>
<accession>H1VC47</accession>
<evidence type="ECO:0000313" key="1">
    <source>
        <dbReference type="EMBL" id="CCF37800.1"/>
    </source>
</evidence>
<dbReference type="EMBL" id="CACQ02002642">
    <property type="protein sequence ID" value="CCF37800.1"/>
    <property type="molecule type" value="Genomic_DNA"/>
</dbReference>
<sequence>TQPLLASRLARRTECRASIFSLSRARFAAFHAPFHFSTCEAGPNTLPPHSHRPEVGCCVVKYTALSTTGTSVVRNSQDAVLLCYAAAGYGLPILPVARHIEVHAQFGLRIRLSFPHRPLSRPHHPSTHRQPAFPLCIARSADSHPDPSAVWSWFSRFPTRRYRTRTYLSTCSYLTLGA</sequence>
<protein>
    <submittedName>
        <fullName evidence="1">Uncharacterized protein</fullName>
    </submittedName>
</protein>
<evidence type="ECO:0000313" key="2">
    <source>
        <dbReference type="Proteomes" id="UP000007174"/>
    </source>
</evidence>
<name>H1VC47_COLHI</name>
<organism evidence="1 2">
    <name type="scientific">Colletotrichum higginsianum (strain IMI 349063)</name>
    <name type="common">Crucifer anthracnose fungus</name>
    <dbReference type="NCBI Taxonomy" id="759273"/>
    <lineage>
        <taxon>Eukaryota</taxon>
        <taxon>Fungi</taxon>
        <taxon>Dikarya</taxon>
        <taxon>Ascomycota</taxon>
        <taxon>Pezizomycotina</taxon>
        <taxon>Sordariomycetes</taxon>
        <taxon>Hypocreomycetidae</taxon>
        <taxon>Glomerellales</taxon>
        <taxon>Glomerellaceae</taxon>
        <taxon>Colletotrichum</taxon>
        <taxon>Colletotrichum destructivum species complex</taxon>
    </lineage>
</organism>
<reference evidence="2" key="1">
    <citation type="journal article" date="2012" name="Nat. Genet.">
        <title>Lifestyle transitions in plant pathogenic Colletotrichum fungi deciphered by genome and transcriptome analyses.</title>
        <authorList>
            <person name="O'Connell R.J."/>
            <person name="Thon M.R."/>
            <person name="Hacquard S."/>
            <person name="Amyotte S.G."/>
            <person name="Kleemann J."/>
            <person name="Torres M.F."/>
            <person name="Damm U."/>
            <person name="Buiate E.A."/>
            <person name="Epstein L."/>
            <person name="Alkan N."/>
            <person name="Altmueller J."/>
            <person name="Alvarado-Balderrama L."/>
            <person name="Bauser C.A."/>
            <person name="Becker C."/>
            <person name="Birren B.W."/>
            <person name="Chen Z."/>
            <person name="Choi J."/>
            <person name="Crouch J.A."/>
            <person name="Duvick J.P."/>
            <person name="Farman M.A."/>
            <person name="Gan P."/>
            <person name="Heiman D."/>
            <person name="Henrissat B."/>
            <person name="Howard R.J."/>
            <person name="Kabbage M."/>
            <person name="Koch C."/>
            <person name="Kracher B."/>
            <person name="Kubo Y."/>
            <person name="Law A.D."/>
            <person name="Lebrun M.-H."/>
            <person name="Lee Y.-H."/>
            <person name="Miyara I."/>
            <person name="Moore N."/>
            <person name="Neumann U."/>
            <person name="Nordstroem K."/>
            <person name="Panaccione D.G."/>
            <person name="Panstruga R."/>
            <person name="Place M."/>
            <person name="Proctor R.H."/>
            <person name="Prusky D."/>
            <person name="Rech G."/>
            <person name="Reinhardt R."/>
            <person name="Rollins J.A."/>
            <person name="Rounsley S."/>
            <person name="Schardl C.L."/>
            <person name="Schwartz D.C."/>
            <person name="Shenoy N."/>
            <person name="Shirasu K."/>
            <person name="Sikhakolli U.R."/>
            <person name="Stueber K."/>
            <person name="Sukno S.A."/>
            <person name="Sweigard J.A."/>
            <person name="Takano Y."/>
            <person name="Takahara H."/>
            <person name="Trail F."/>
            <person name="van der Does H.C."/>
            <person name="Voll L.M."/>
            <person name="Will I."/>
            <person name="Young S."/>
            <person name="Zeng Q."/>
            <person name="Zhang J."/>
            <person name="Zhou S."/>
            <person name="Dickman M.B."/>
            <person name="Schulze-Lefert P."/>
            <person name="Ver Loren van Themaat E."/>
            <person name="Ma L.-J."/>
            <person name="Vaillancourt L.J."/>
        </authorList>
    </citation>
    <scope>NUCLEOTIDE SEQUENCE [LARGE SCALE GENOMIC DNA]</scope>
    <source>
        <strain evidence="2">IMI 349063</strain>
    </source>
</reference>
<dbReference type="HOGENOM" id="CLU_1514068_0_0_1"/>
<gene>
    <name evidence="1" type="ORF">CH063_09046</name>
</gene>
<proteinExistence type="predicted"/>